<protein>
    <submittedName>
        <fullName evidence="2">Uncharacterized protein</fullName>
    </submittedName>
</protein>
<feature type="region of interest" description="Disordered" evidence="1">
    <location>
        <begin position="1"/>
        <end position="29"/>
    </location>
</feature>
<accession>A0AAE3XQB4</accession>
<evidence type="ECO:0000313" key="3">
    <source>
        <dbReference type="Proteomes" id="UP001185092"/>
    </source>
</evidence>
<reference evidence="2" key="1">
    <citation type="submission" date="2023-07" db="EMBL/GenBank/DDBJ databases">
        <title>Genomic Encyclopedia of Type Strains, Phase IV (KMG-IV): sequencing the most valuable type-strain genomes for metagenomic binning, comparative biology and taxonomic classification.</title>
        <authorList>
            <person name="Goeker M."/>
        </authorList>
    </citation>
    <scope>NUCLEOTIDE SEQUENCE</scope>
    <source>
        <strain evidence="2">DSM 26174</strain>
    </source>
</reference>
<keyword evidence="3" id="KW-1185">Reference proteome</keyword>
<organism evidence="2 3">
    <name type="scientific">Aureibacter tunicatorum</name>
    <dbReference type="NCBI Taxonomy" id="866807"/>
    <lineage>
        <taxon>Bacteria</taxon>
        <taxon>Pseudomonadati</taxon>
        <taxon>Bacteroidota</taxon>
        <taxon>Cytophagia</taxon>
        <taxon>Cytophagales</taxon>
        <taxon>Persicobacteraceae</taxon>
        <taxon>Aureibacter</taxon>
    </lineage>
</organism>
<dbReference type="RefSeq" id="WP_309940700.1">
    <property type="nucleotide sequence ID" value="NZ_AP025306.1"/>
</dbReference>
<evidence type="ECO:0000313" key="2">
    <source>
        <dbReference type="EMBL" id="MDR6240622.1"/>
    </source>
</evidence>
<dbReference type="Proteomes" id="UP001185092">
    <property type="component" value="Unassembled WGS sequence"/>
</dbReference>
<sequence>MLELLHKKTSQRVNASSQKGISKLPPTPAQCLMSSKTLERKARQKATKPIASPLVDSLLPANSSSPDRYFDPLIYYLTRALRNYEQIVAKEDLVLRQVDPNVELRVLRPQQAVFITHQKLELLDQMEHLAYRWFSRHPIKAEEGQNPIQSLIRTLLRELSDEHREVVKDIVLYQSNPWLYDEESLSLEKKQEANLLWKMLIQAGQGMRMAIPFHPDDHYVFGEVKDLQAEHLHAIFAKLISRKYGRRLLKTLAWRPNNRAIGHRMLEDDSLASIETRKKRIRPNRHFKEGYFQAEVAFPNKPDDGITIPMDPLWSPGSKTIFEKHEQYTDPSGTEWIELGDAIPQTRSEEHLTLHPLFIQYANALHKAIDIHSAFPKLSSSTADDMDTASLGTREDLLHLADQENKIRREHFLPERRNTEKGDIPLKANARGDFTSRF</sequence>
<evidence type="ECO:0000256" key="1">
    <source>
        <dbReference type="SAM" id="MobiDB-lite"/>
    </source>
</evidence>
<comment type="caution">
    <text evidence="2">The sequence shown here is derived from an EMBL/GenBank/DDBJ whole genome shotgun (WGS) entry which is preliminary data.</text>
</comment>
<name>A0AAE3XQB4_9BACT</name>
<dbReference type="AlphaFoldDB" id="A0AAE3XQB4"/>
<gene>
    <name evidence="2" type="ORF">HNQ88_003698</name>
</gene>
<proteinExistence type="predicted"/>
<feature type="compositionally biased region" description="Polar residues" evidence="1">
    <location>
        <begin position="11"/>
        <end position="20"/>
    </location>
</feature>
<dbReference type="EMBL" id="JAVDQD010000005">
    <property type="protein sequence ID" value="MDR6240622.1"/>
    <property type="molecule type" value="Genomic_DNA"/>
</dbReference>